<accession>A0A518HT45</accession>
<reference evidence="1 2" key="1">
    <citation type="submission" date="2019-03" db="EMBL/GenBank/DDBJ databases">
        <title>Deep-cultivation of Planctomycetes and their phenomic and genomic characterization uncovers novel biology.</title>
        <authorList>
            <person name="Wiegand S."/>
            <person name="Jogler M."/>
            <person name="Boedeker C."/>
            <person name="Pinto D."/>
            <person name="Vollmers J."/>
            <person name="Rivas-Marin E."/>
            <person name="Kohn T."/>
            <person name="Peeters S.H."/>
            <person name="Heuer A."/>
            <person name="Rast P."/>
            <person name="Oberbeckmann S."/>
            <person name="Bunk B."/>
            <person name="Jeske O."/>
            <person name="Meyerdierks A."/>
            <person name="Storesund J.E."/>
            <person name="Kallscheuer N."/>
            <person name="Luecker S."/>
            <person name="Lage O.M."/>
            <person name="Pohl T."/>
            <person name="Merkel B.J."/>
            <person name="Hornburger P."/>
            <person name="Mueller R.-W."/>
            <person name="Bruemmer F."/>
            <person name="Labrenz M."/>
            <person name="Spormann A.M."/>
            <person name="Op den Camp H."/>
            <person name="Overmann J."/>
            <person name="Amann R."/>
            <person name="Jetten M.S.M."/>
            <person name="Mascher T."/>
            <person name="Medema M.H."/>
            <person name="Devos D.P."/>
            <person name="Kaster A.-K."/>
            <person name="Ovreas L."/>
            <person name="Rohde M."/>
            <person name="Galperin M.Y."/>
            <person name="Jogler C."/>
        </authorList>
    </citation>
    <scope>NUCLEOTIDE SEQUENCE [LARGE SCALE GENOMIC DNA]</scope>
    <source>
        <strain evidence="1 2">Enr13</strain>
    </source>
</reference>
<sequence>MLGFQLRNIQTVLCLGAHSDDLEIGCGGAILDLIASNPDVRIHWCVFSADQQRAAEARTSAAKFLAGAADHRVEIFAFRDSFFPNHWGEIKETLSDLSKRVQPDLIFTHRLEDRHQDHRLIAELTWCAFRNHLILEYEIPKYEGDLGQPNLYWTLSRAITQQKIDHLLEAFATQADKPWFDAELFQSMLRLRGSECHAPSKLAEGFYCRKAVIGRSGTD</sequence>
<gene>
    <name evidence="1" type="ORF">Enr13x_38670</name>
</gene>
<dbReference type="RefSeq" id="WP_145388413.1">
    <property type="nucleotide sequence ID" value="NZ_CP037423.1"/>
</dbReference>
<dbReference type="InterPro" id="IPR003737">
    <property type="entry name" value="GlcNAc_PI_deacetylase-related"/>
</dbReference>
<dbReference type="SUPFAM" id="SSF102588">
    <property type="entry name" value="LmbE-like"/>
    <property type="match status" value="1"/>
</dbReference>
<dbReference type="PANTHER" id="PTHR12993:SF30">
    <property type="entry name" value="N-ACETYL-ALPHA-D-GLUCOSAMINYL L-MALATE DEACETYLASE 1"/>
    <property type="match status" value="1"/>
</dbReference>
<name>A0A518HT45_9BACT</name>
<dbReference type="GO" id="GO:0016811">
    <property type="term" value="F:hydrolase activity, acting on carbon-nitrogen (but not peptide) bonds, in linear amides"/>
    <property type="evidence" value="ECO:0007669"/>
    <property type="project" value="TreeGrafter"/>
</dbReference>
<dbReference type="InterPro" id="IPR024078">
    <property type="entry name" value="LmbE-like_dom_sf"/>
</dbReference>
<dbReference type="PANTHER" id="PTHR12993">
    <property type="entry name" value="N-ACETYLGLUCOSAMINYL-PHOSPHATIDYLINOSITOL DE-N-ACETYLASE-RELATED"/>
    <property type="match status" value="1"/>
</dbReference>
<organism evidence="1 2">
    <name type="scientific">Stieleria neptunia</name>
    <dbReference type="NCBI Taxonomy" id="2527979"/>
    <lineage>
        <taxon>Bacteria</taxon>
        <taxon>Pseudomonadati</taxon>
        <taxon>Planctomycetota</taxon>
        <taxon>Planctomycetia</taxon>
        <taxon>Pirellulales</taxon>
        <taxon>Pirellulaceae</taxon>
        <taxon>Stieleria</taxon>
    </lineage>
</organism>
<proteinExistence type="predicted"/>
<dbReference type="Gene3D" id="3.40.50.10320">
    <property type="entry name" value="LmbE-like"/>
    <property type="match status" value="1"/>
</dbReference>
<dbReference type="Pfam" id="PF02585">
    <property type="entry name" value="PIG-L"/>
    <property type="match status" value="1"/>
</dbReference>
<dbReference type="KEGG" id="snep:Enr13x_38670"/>
<keyword evidence="2" id="KW-1185">Reference proteome</keyword>
<dbReference type="OrthoDB" id="9790023at2"/>
<evidence type="ECO:0000313" key="1">
    <source>
        <dbReference type="EMBL" id="QDV44006.1"/>
    </source>
</evidence>
<dbReference type="AlphaFoldDB" id="A0A518HT45"/>
<dbReference type="EMBL" id="CP037423">
    <property type="protein sequence ID" value="QDV44006.1"/>
    <property type="molecule type" value="Genomic_DNA"/>
</dbReference>
<evidence type="ECO:0000313" key="2">
    <source>
        <dbReference type="Proteomes" id="UP000319004"/>
    </source>
</evidence>
<dbReference type="Proteomes" id="UP000319004">
    <property type="component" value="Chromosome"/>
</dbReference>
<protein>
    <submittedName>
        <fullName evidence="1">GlcNAc-PI de-N-acetylase</fullName>
    </submittedName>
</protein>